<reference evidence="2 3" key="1">
    <citation type="submission" date="2016-04" db="EMBL/GenBank/DDBJ databases">
        <title>ATOL: Assembling a taxonomically balanced genome-scale reconstruction of the evolutionary history of the Enterobacteriaceae.</title>
        <authorList>
            <person name="Plunkett G.III."/>
            <person name="Neeno-Eckwall E.C."/>
            <person name="Glasner J.D."/>
            <person name="Perna N.T."/>
        </authorList>
    </citation>
    <scope>NUCLEOTIDE SEQUENCE [LARGE SCALE GENOMIC DNA]</scope>
    <source>
        <strain evidence="2 3">ATCC 19692</strain>
    </source>
</reference>
<dbReference type="PANTHER" id="PTHR46889:SF4">
    <property type="entry name" value="TRANSPOSASE INSO FOR INSERTION SEQUENCE ELEMENT IS911B-RELATED"/>
    <property type="match status" value="1"/>
</dbReference>
<dbReference type="GO" id="GO:0015074">
    <property type="term" value="P:DNA integration"/>
    <property type="evidence" value="ECO:0007669"/>
    <property type="project" value="InterPro"/>
</dbReference>
<dbReference type="InterPro" id="IPR012337">
    <property type="entry name" value="RNaseH-like_sf"/>
</dbReference>
<dbReference type="InterPro" id="IPR048020">
    <property type="entry name" value="Transpos_IS3"/>
</dbReference>
<feature type="domain" description="Integrase catalytic" evidence="1">
    <location>
        <begin position="35"/>
        <end position="197"/>
    </location>
</feature>
<evidence type="ECO:0000259" key="1">
    <source>
        <dbReference type="PROSITE" id="PS50994"/>
    </source>
</evidence>
<proteinExistence type="predicted"/>
<evidence type="ECO:0000313" key="2">
    <source>
        <dbReference type="EMBL" id="OAT38898.1"/>
    </source>
</evidence>
<dbReference type="Pfam" id="PF13333">
    <property type="entry name" value="rve_2"/>
    <property type="match status" value="1"/>
</dbReference>
<keyword evidence="3" id="KW-1185">Reference proteome</keyword>
<dbReference type="InterPro" id="IPR036397">
    <property type="entry name" value="RNaseH_sf"/>
</dbReference>
<accession>A0A198GP94</accession>
<dbReference type="GO" id="GO:0003676">
    <property type="term" value="F:nucleic acid binding"/>
    <property type="evidence" value="ECO:0007669"/>
    <property type="project" value="InterPro"/>
</dbReference>
<gene>
    <name evidence="2" type="ORF">M983_0163</name>
</gene>
<dbReference type="InterPro" id="IPR001584">
    <property type="entry name" value="Integrase_cat-core"/>
</dbReference>
<dbReference type="PATRIC" id="fig|1354337.4.peg.170"/>
<name>A0A198GP94_9GAMM</name>
<organism evidence="2 3">
    <name type="scientific">Proteus myxofaciens ATCC 19692</name>
    <dbReference type="NCBI Taxonomy" id="1354337"/>
    <lineage>
        <taxon>Bacteria</taxon>
        <taxon>Pseudomonadati</taxon>
        <taxon>Pseudomonadota</taxon>
        <taxon>Gammaproteobacteria</taxon>
        <taxon>Enterobacterales</taxon>
        <taxon>Morganellaceae</taxon>
        <taxon>Proteus</taxon>
    </lineage>
</organism>
<sequence>MQAQGLKSIVRPKKYRSYKGQLGRIADNHLKRDFNASKPNEKWVTDVTEFKVKGEKLYLSPILDLFNQEIVSYQIARRSHYNMIEQMLTQAFSKLTQGGELILHSDQGWQYQMSRYHNSLKKQGIIQSMSRKGNCLDNAVIENFFDILKTECFYTKQFRDVEELEEELHEYIKYYNTERIKIKLKGLSPVQYRTQSLPN</sequence>
<dbReference type="InterPro" id="IPR050900">
    <property type="entry name" value="Transposase_IS3/IS150/IS904"/>
</dbReference>
<dbReference type="AlphaFoldDB" id="A0A198GP94"/>
<dbReference type="STRING" id="1354337.M983_0163"/>
<dbReference type="Proteomes" id="UP000094023">
    <property type="component" value="Unassembled WGS sequence"/>
</dbReference>
<dbReference type="Gene3D" id="3.30.420.10">
    <property type="entry name" value="Ribonuclease H-like superfamily/Ribonuclease H"/>
    <property type="match status" value="1"/>
</dbReference>
<comment type="caution">
    <text evidence="2">The sequence shown here is derived from an EMBL/GenBank/DDBJ whole genome shotgun (WGS) entry which is preliminary data.</text>
</comment>
<dbReference type="Pfam" id="PF00665">
    <property type="entry name" value="rve"/>
    <property type="match status" value="1"/>
</dbReference>
<evidence type="ECO:0000313" key="3">
    <source>
        <dbReference type="Proteomes" id="UP000094023"/>
    </source>
</evidence>
<dbReference type="EMBL" id="LXEN01000007">
    <property type="protein sequence ID" value="OAT38898.1"/>
    <property type="molecule type" value="Genomic_DNA"/>
</dbReference>
<dbReference type="NCBIfam" id="NF033516">
    <property type="entry name" value="transpos_IS3"/>
    <property type="match status" value="1"/>
</dbReference>
<dbReference type="PROSITE" id="PS50994">
    <property type="entry name" value="INTEGRASE"/>
    <property type="match status" value="1"/>
</dbReference>
<dbReference type="PANTHER" id="PTHR46889">
    <property type="entry name" value="TRANSPOSASE INSF FOR INSERTION SEQUENCE IS3B-RELATED"/>
    <property type="match status" value="1"/>
</dbReference>
<protein>
    <submittedName>
        <fullName evidence="2">Transposase</fullName>
    </submittedName>
</protein>
<dbReference type="SUPFAM" id="SSF53098">
    <property type="entry name" value="Ribonuclease H-like"/>
    <property type="match status" value="1"/>
</dbReference>